<dbReference type="Proteomes" id="UP000232003">
    <property type="component" value="Plasmid pNFSY03"/>
</dbReference>
<keyword evidence="1" id="KW-0645">Protease</keyword>
<organism evidence="1 2">
    <name type="scientific">Nostoc flagelliforme CCNUN1</name>
    <dbReference type="NCBI Taxonomy" id="2038116"/>
    <lineage>
        <taxon>Bacteria</taxon>
        <taxon>Bacillati</taxon>
        <taxon>Cyanobacteriota</taxon>
        <taxon>Cyanophyceae</taxon>
        <taxon>Nostocales</taxon>
        <taxon>Nostocaceae</taxon>
        <taxon>Nostoc</taxon>
    </lineage>
</organism>
<reference evidence="1 2" key="1">
    <citation type="submission" date="2017-11" db="EMBL/GenBank/DDBJ databases">
        <title>Complete genome of a free-living desiccation-tolerant cyanobacterium and its photosynthetic adaptation to extreme terrestrial habitat.</title>
        <authorList>
            <person name="Shang J."/>
        </authorList>
    </citation>
    <scope>NUCLEOTIDE SEQUENCE [LARGE SCALE GENOMIC DNA]</scope>
    <source>
        <strain evidence="1 2">CCNUN1</strain>
        <plasmid evidence="2">pnfsy03</plasmid>
    </source>
</reference>
<accession>A0A2K8T5T6</accession>
<keyword evidence="2" id="KW-1185">Reference proteome</keyword>
<gene>
    <name evidence="1" type="ORF">COO91_09225</name>
</gene>
<name>A0A2K8T5T6_9NOSO</name>
<proteinExistence type="predicted"/>
<geneLocation type="plasmid" evidence="2">
    <name>pnfsy03</name>
</geneLocation>
<dbReference type="AlphaFoldDB" id="A0A2K8T5T6"/>
<evidence type="ECO:0000313" key="2">
    <source>
        <dbReference type="Proteomes" id="UP000232003"/>
    </source>
</evidence>
<keyword evidence="1" id="KW-0614">Plasmid</keyword>
<dbReference type="GO" id="GO:0006508">
    <property type="term" value="P:proteolysis"/>
    <property type="evidence" value="ECO:0007669"/>
    <property type="project" value="UniProtKB-KW"/>
</dbReference>
<keyword evidence="1" id="KW-0378">Hydrolase</keyword>
<protein>
    <submittedName>
        <fullName evidence="1">Intracellular protease/amidase</fullName>
    </submittedName>
</protein>
<sequence length="46" mass="5067">MLDERFYRNNYFCFLVVSDCLVTGQNPASTTGVAEGIVKLLTPLAV</sequence>
<dbReference type="KEGG" id="nfl:COO91_09225"/>
<dbReference type="GO" id="GO:0008233">
    <property type="term" value="F:peptidase activity"/>
    <property type="evidence" value="ECO:0007669"/>
    <property type="project" value="UniProtKB-KW"/>
</dbReference>
<evidence type="ECO:0000313" key="1">
    <source>
        <dbReference type="EMBL" id="AUB43067.1"/>
    </source>
</evidence>
<dbReference type="EMBL" id="CP024788">
    <property type="protein sequence ID" value="AUB43067.1"/>
    <property type="molecule type" value="Genomic_DNA"/>
</dbReference>